<organism evidence="1 2">
    <name type="scientific">Jejuia spongiicola</name>
    <dbReference type="NCBI Taxonomy" id="2942207"/>
    <lineage>
        <taxon>Bacteria</taxon>
        <taxon>Pseudomonadati</taxon>
        <taxon>Bacteroidota</taxon>
        <taxon>Flavobacteriia</taxon>
        <taxon>Flavobacteriales</taxon>
        <taxon>Flavobacteriaceae</taxon>
        <taxon>Jejuia</taxon>
    </lineage>
</organism>
<evidence type="ECO:0000313" key="2">
    <source>
        <dbReference type="Proteomes" id="UP001165381"/>
    </source>
</evidence>
<dbReference type="Proteomes" id="UP001165381">
    <property type="component" value="Unassembled WGS sequence"/>
</dbReference>
<protein>
    <submittedName>
        <fullName evidence="1">DUF4837 family protein</fullName>
    </submittedName>
</protein>
<dbReference type="PROSITE" id="PS51257">
    <property type="entry name" value="PROKAR_LIPOPROTEIN"/>
    <property type="match status" value="1"/>
</dbReference>
<dbReference type="Pfam" id="PF16125">
    <property type="entry name" value="DUF4837"/>
    <property type="match status" value="1"/>
</dbReference>
<dbReference type="RefSeq" id="WP_249971610.1">
    <property type="nucleotide sequence ID" value="NZ_JAMFLZ010000001.1"/>
</dbReference>
<keyword evidence="2" id="KW-1185">Reference proteome</keyword>
<sequence>MRNFLLTTLVLILLTACGDKKSSNQRILFDSSGIVNNISVVVSNDLWNGSIGETIRNVLSTPIYGLPQDEPMFKINQIPSSVFSGFVTKNRTILKIELGKESAFKIAKNVYAQPQKVIVVSGKTKSDVIELLKENAKKITNEFNNTELTEKQRLINKSLYNAKDIQESLGLNINFPTAYRIAKTTATKEDKFFWVKKDFKASSNVSGDLNVLLYQVPLKTINRDSTLVSQIIKIRDSIGKRFVEGAVEGSYMATEDAYTPFNSETILDNKPALETKGLWDLKGGTFMAGPFVNYAIEDKINNRWIIAEGFVFAPSVEKRAYMFELEAIIKSIKIN</sequence>
<comment type="caution">
    <text evidence="1">The sequence shown here is derived from an EMBL/GenBank/DDBJ whole genome shotgun (WGS) entry which is preliminary data.</text>
</comment>
<name>A0ABT0QB06_9FLAO</name>
<reference evidence="1" key="1">
    <citation type="submission" date="2022-05" db="EMBL/GenBank/DDBJ databases">
        <authorList>
            <person name="Park J.-S."/>
        </authorList>
    </citation>
    <scope>NUCLEOTIDE SEQUENCE</scope>
    <source>
        <strain evidence="1">2012CJ34-3</strain>
    </source>
</reference>
<accession>A0ABT0QB06</accession>
<evidence type="ECO:0000313" key="1">
    <source>
        <dbReference type="EMBL" id="MCL6293434.1"/>
    </source>
</evidence>
<dbReference type="InterPro" id="IPR032286">
    <property type="entry name" value="DUF4837"/>
</dbReference>
<gene>
    <name evidence="1" type="ORF">M3P09_00365</name>
</gene>
<proteinExistence type="predicted"/>
<dbReference type="EMBL" id="JAMFLZ010000001">
    <property type="protein sequence ID" value="MCL6293434.1"/>
    <property type="molecule type" value="Genomic_DNA"/>
</dbReference>